<dbReference type="AlphaFoldDB" id="A0A819LHR7"/>
<comment type="caution">
    <text evidence="1">The sequence shown here is derived from an EMBL/GenBank/DDBJ whole genome shotgun (WGS) entry which is preliminary data.</text>
</comment>
<reference evidence="1" key="1">
    <citation type="submission" date="2021-02" db="EMBL/GenBank/DDBJ databases">
        <authorList>
            <person name="Nowell W R."/>
        </authorList>
    </citation>
    <scope>NUCLEOTIDE SEQUENCE</scope>
</reference>
<dbReference type="EMBL" id="CAJOAZ010002853">
    <property type="protein sequence ID" value="CAF3965197.1"/>
    <property type="molecule type" value="Genomic_DNA"/>
</dbReference>
<evidence type="ECO:0000313" key="1">
    <source>
        <dbReference type="EMBL" id="CAF3965197.1"/>
    </source>
</evidence>
<sequence>MNVKFAVINDVAIYEMNQFVLTSIIPFHDQTIEVNVQTVCDTDLCNEHYFYSFLVNGQMDWLFDMRENLFQMEKLFMKELYGVSIKLFDNHSHHQRKRSVMCQEGNDVNVPVECQENICSYVKTSGFKHDHACGTQILDFTDEQMKIQYTITSIINNNPLLDYSYACNKNYCNAYTKARKIDGFINEYYNISHWIKLSIVFSNEITYYPLLRNATTNSLLTNTTNHTSSAANKIPTNIVTNLCLIFALIKKSNKFSEYAYC</sequence>
<evidence type="ECO:0000313" key="2">
    <source>
        <dbReference type="Proteomes" id="UP000663844"/>
    </source>
</evidence>
<proteinExistence type="predicted"/>
<gene>
    <name evidence="1" type="ORF">OXD698_LOCUS27494</name>
</gene>
<organism evidence="1 2">
    <name type="scientific">Adineta steineri</name>
    <dbReference type="NCBI Taxonomy" id="433720"/>
    <lineage>
        <taxon>Eukaryota</taxon>
        <taxon>Metazoa</taxon>
        <taxon>Spiralia</taxon>
        <taxon>Gnathifera</taxon>
        <taxon>Rotifera</taxon>
        <taxon>Eurotatoria</taxon>
        <taxon>Bdelloidea</taxon>
        <taxon>Adinetida</taxon>
        <taxon>Adinetidae</taxon>
        <taxon>Adineta</taxon>
    </lineage>
</organism>
<dbReference type="Proteomes" id="UP000663844">
    <property type="component" value="Unassembled WGS sequence"/>
</dbReference>
<protein>
    <submittedName>
        <fullName evidence="1">Uncharacterized protein</fullName>
    </submittedName>
</protein>
<name>A0A819LHR7_9BILA</name>
<accession>A0A819LHR7</accession>